<evidence type="ECO:0000256" key="6">
    <source>
        <dbReference type="ARBA" id="ARBA00023136"/>
    </source>
</evidence>
<evidence type="ECO:0000313" key="9">
    <source>
        <dbReference type="EMBL" id="ONG42165.1"/>
    </source>
</evidence>
<feature type="compositionally biased region" description="Polar residues" evidence="7">
    <location>
        <begin position="179"/>
        <end position="188"/>
    </location>
</feature>
<proteinExistence type="inferred from homology"/>
<evidence type="ECO:0000313" key="10">
    <source>
        <dbReference type="Proteomes" id="UP000192132"/>
    </source>
</evidence>
<evidence type="ECO:0000256" key="4">
    <source>
        <dbReference type="ARBA" id="ARBA00022692"/>
    </source>
</evidence>
<reference evidence="9 10" key="1">
    <citation type="submission" date="2016-10" db="EMBL/GenBank/DDBJ databases">
        <title>Draft Genome sequence of Alkanindiges sp. strain H1.</title>
        <authorList>
            <person name="Subhash Y."/>
            <person name="Lee S."/>
        </authorList>
    </citation>
    <scope>NUCLEOTIDE SEQUENCE [LARGE SCALE GENOMIC DNA]</scope>
    <source>
        <strain evidence="9 10">H1</strain>
    </source>
</reference>
<dbReference type="Pfam" id="PF01899">
    <property type="entry name" value="MNHE"/>
    <property type="match status" value="1"/>
</dbReference>
<sequence>MRPDSVWPDRFHRLFPHPFLSFVLGASWLMLMHSVETAHLLLALLVAIIFPKLSQYFIQPAEPVHWPSAIRLLLVVLWDIMVANIRVAIQVLGPLHKLHPKWIRVPLDTTHPKVNTLLALIITTTPGTVSAGLEEDQNNILVHALSTDDPNAVIDEIKQRYEQPLIRIFNVQPSDMTTKPFSNLTKTAPITKPEGEPQHDH</sequence>
<evidence type="ECO:0000256" key="5">
    <source>
        <dbReference type="ARBA" id="ARBA00022989"/>
    </source>
</evidence>
<dbReference type="PANTHER" id="PTHR34584:SF1">
    <property type="entry name" value="NA(+)_H(+) ANTIPORTER SUBUNIT E1"/>
    <property type="match status" value="1"/>
</dbReference>
<dbReference type="OrthoDB" id="9807187at2"/>
<accession>A0A1S8CZ71</accession>
<comment type="similarity">
    <text evidence="2">Belongs to the CPA3 antiporters (TC 2.A.63) subunit E family.</text>
</comment>
<feature type="transmembrane region" description="Helical" evidence="8">
    <location>
        <begin position="14"/>
        <end position="31"/>
    </location>
</feature>
<feature type="region of interest" description="Disordered" evidence="7">
    <location>
        <begin position="179"/>
        <end position="201"/>
    </location>
</feature>
<organism evidence="9 10">
    <name type="scientific">Alkanindiges hydrocarboniclasticus</name>
    <dbReference type="NCBI Taxonomy" id="1907941"/>
    <lineage>
        <taxon>Bacteria</taxon>
        <taxon>Pseudomonadati</taxon>
        <taxon>Pseudomonadota</taxon>
        <taxon>Gammaproteobacteria</taxon>
        <taxon>Moraxellales</taxon>
        <taxon>Moraxellaceae</taxon>
        <taxon>Alkanindiges</taxon>
    </lineage>
</organism>
<dbReference type="RefSeq" id="WP_076876853.1">
    <property type="nucleotide sequence ID" value="NZ_MLCN01000003.1"/>
</dbReference>
<evidence type="ECO:0000256" key="3">
    <source>
        <dbReference type="ARBA" id="ARBA00022475"/>
    </source>
</evidence>
<keyword evidence="3" id="KW-1003">Cell membrane</keyword>
<dbReference type="GO" id="GO:0008324">
    <property type="term" value="F:monoatomic cation transmembrane transporter activity"/>
    <property type="evidence" value="ECO:0007669"/>
    <property type="project" value="InterPro"/>
</dbReference>
<dbReference type="PANTHER" id="PTHR34584">
    <property type="entry name" value="NA(+)/H(+) ANTIPORTER SUBUNIT E1"/>
    <property type="match status" value="1"/>
</dbReference>
<dbReference type="Proteomes" id="UP000192132">
    <property type="component" value="Unassembled WGS sequence"/>
</dbReference>
<dbReference type="AlphaFoldDB" id="A0A1S8CZ71"/>
<dbReference type="STRING" id="1907941.BKE30_01305"/>
<evidence type="ECO:0000256" key="7">
    <source>
        <dbReference type="SAM" id="MobiDB-lite"/>
    </source>
</evidence>
<dbReference type="EMBL" id="MLCN01000003">
    <property type="protein sequence ID" value="ONG42165.1"/>
    <property type="molecule type" value="Genomic_DNA"/>
</dbReference>
<evidence type="ECO:0000256" key="2">
    <source>
        <dbReference type="ARBA" id="ARBA00006228"/>
    </source>
</evidence>
<evidence type="ECO:0000256" key="1">
    <source>
        <dbReference type="ARBA" id="ARBA00004651"/>
    </source>
</evidence>
<comment type="caution">
    <text evidence="9">The sequence shown here is derived from an EMBL/GenBank/DDBJ whole genome shotgun (WGS) entry which is preliminary data.</text>
</comment>
<evidence type="ECO:0008006" key="11">
    <source>
        <dbReference type="Google" id="ProtNLM"/>
    </source>
</evidence>
<feature type="transmembrane region" description="Helical" evidence="8">
    <location>
        <begin position="70"/>
        <end position="89"/>
    </location>
</feature>
<name>A0A1S8CZ71_9GAMM</name>
<dbReference type="InterPro" id="IPR002758">
    <property type="entry name" value="Cation_antiport_E"/>
</dbReference>
<gene>
    <name evidence="9" type="ORF">BKE30_01305</name>
</gene>
<keyword evidence="6 8" id="KW-0472">Membrane</keyword>
<keyword evidence="10" id="KW-1185">Reference proteome</keyword>
<evidence type="ECO:0000256" key="8">
    <source>
        <dbReference type="SAM" id="Phobius"/>
    </source>
</evidence>
<protein>
    <recommendedName>
        <fullName evidence="11">Na+/H+ antiporter subunit E</fullName>
    </recommendedName>
</protein>
<keyword evidence="5 8" id="KW-1133">Transmembrane helix</keyword>
<dbReference type="NCBIfam" id="NF006518">
    <property type="entry name" value="PRK08965.1-2"/>
    <property type="match status" value="1"/>
</dbReference>
<dbReference type="GO" id="GO:0005886">
    <property type="term" value="C:plasma membrane"/>
    <property type="evidence" value="ECO:0007669"/>
    <property type="project" value="UniProtKB-SubCell"/>
</dbReference>
<comment type="subcellular location">
    <subcellularLocation>
        <location evidence="1">Cell membrane</location>
        <topology evidence="1">Multi-pass membrane protein</topology>
    </subcellularLocation>
</comment>
<keyword evidence="4 8" id="KW-0812">Transmembrane</keyword>
<feature type="transmembrane region" description="Helical" evidence="8">
    <location>
        <begin position="38"/>
        <end position="58"/>
    </location>
</feature>